<evidence type="ECO:0000313" key="1">
    <source>
        <dbReference type="EMBL" id="MCE7030950.1"/>
    </source>
</evidence>
<proteinExistence type="predicted"/>
<reference evidence="1" key="1">
    <citation type="submission" date="2022-01" db="EMBL/GenBank/DDBJ databases">
        <title>Jiella avicenniae sp. nov., a novel endophytic bacterium isolated from bark of Avicennia marina.</title>
        <authorList>
            <person name="Tuo L."/>
        </authorList>
    </citation>
    <scope>NUCLEOTIDE SEQUENCE</scope>
    <source>
        <strain evidence="1">CBK1P-4</strain>
    </source>
</reference>
<evidence type="ECO:0000313" key="2">
    <source>
        <dbReference type="Proteomes" id="UP001139035"/>
    </source>
</evidence>
<dbReference type="RefSeq" id="WP_233722021.1">
    <property type="nucleotide sequence ID" value="NZ_JAJUWU010000035.1"/>
</dbReference>
<comment type="caution">
    <text evidence="1">The sequence shown here is derived from an EMBL/GenBank/DDBJ whole genome shotgun (WGS) entry which is preliminary data.</text>
</comment>
<dbReference type="EMBL" id="JAJUWU010000035">
    <property type="protein sequence ID" value="MCE7030950.1"/>
    <property type="molecule type" value="Genomic_DNA"/>
</dbReference>
<dbReference type="AlphaFoldDB" id="A0A9X1P620"/>
<name>A0A9X1P620_9HYPH</name>
<keyword evidence="2" id="KW-1185">Reference proteome</keyword>
<accession>A0A9X1P620</accession>
<gene>
    <name evidence="1" type="ORF">LZD57_23455</name>
</gene>
<organism evidence="1 2">
    <name type="scientific">Jiella avicenniae</name>
    <dbReference type="NCBI Taxonomy" id="2907202"/>
    <lineage>
        <taxon>Bacteria</taxon>
        <taxon>Pseudomonadati</taxon>
        <taxon>Pseudomonadota</taxon>
        <taxon>Alphaproteobacteria</taxon>
        <taxon>Hyphomicrobiales</taxon>
        <taxon>Aurantimonadaceae</taxon>
        <taxon>Jiella</taxon>
    </lineage>
</organism>
<dbReference type="Proteomes" id="UP001139035">
    <property type="component" value="Unassembled WGS sequence"/>
</dbReference>
<protein>
    <submittedName>
        <fullName evidence="1">Uncharacterized protein</fullName>
    </submittedName>
</protein>
<sequence length="90" mass="9953">MSRRYVDKNVSVSTPLQNVERSSATILHVDTSVLVGAALRLGRRPLSRIERRRLTENVKARADGGDPTAKITATWLACRPDRMLPPSEGN</sequence>